<evidence type="ECO:0000256" key="11">
    <source>
        <dbReference type="PIRSR" id="PIRSR006621-2"/>
    </source>
</evidence>
<evidence type="ECO:0000256" key="8">
    <source>
        <dbReference type="ARBA" id="ARBA00023002"/>
    </source>
</evidence>
<feature type="binding site" evidence="11">
    <location>
        <position position="170"/>
    </location>
    <ligand>
        <name>FMN</name>
        <dbReference type="ChEBI" id="CHEBI:58210"/>
    </ligand>
</feature>
<evidence type="ECO:0000256" key="7">
    <source>
        <dbReference type="ARBA" id="ARBA00022884"/>
    </source>
</evidence>
<keyword evidence="6" id="KW-0521">NADP</keyword>
<dbReference type="EC" id="1.3.1.-" evidence="9"/>
<evidence type="ECO:0000256" key="4">
    <source>
        <dbReference type="ARBA" id="ARBA00022643"/>
    </source>
</evidence>
<keyword evidence="2" id="KW-0820">tRNA-binding</keyword>
<dbReference type="InterPro" id="IPR018517">
    <property type="entry name" value="tRNA_hU_synthase_CS"/>
</dbReference>
<dbReference type="InterPro" id="IPR004653">
    <property type="entry name" value="DusA"/>
</dbReference>
<dbReference type="SUPFAM" id="SSF51395">
    <property type="entry name" value="FMN-linked oxidoreductases"/>
    <property type="match status" value="1"/>
</dbReference>
<evidence type="ECO:0000256" key="5">
    <source>
        <dbReference type="ARBA" id="ARBA00022694"/>
    </source>
</evidence>
<dbReference type="Pfam" id="PF01207">
    <property type="entry name" value="Dus"/>
    <property type="match status" value="1"/>
</dbReference>
<feature type="binding site" evidence="11">
    <location>
        <begin position="214"/>
        <end position="216"/>
    </location>
    <ligand>
        <name>FMN</name>
        <dbReference type="ChEBI" id="CHEBI:58210"/>
    </ligand>
</feature>
<dbReference type="GO" id="GO:0000049">
    <property type="term" value="F:tRNA binding"/>
    <property type="evidence" value="ECO:0007669"/>
    <property type="project" value="UniProtKB-KW"/>
</dbReference>
<proteinExistence type="inferred from homology"/>
<comment type="similarity">
    <text evidence="9">Belongs to the dus family.</text>
</comment>
<dbReference type="RefSeq" id="WP_353438203.1">
    <property type="nucleotide sequence ID" value="NZ_CP099959.1"/>
</dbReference>
<evidence type="ECO:0000256" key="1">
    <source>
        <dbReference type="ARBA" id="ARBA00001917"/>
    </source>
</evidence>
<feature type="binding site" evidence="11">
    <location>
        <position position="132"/>
    </location>
    <ligand>
        <name>FMN</name>
        <dbReference type="ChEBI" id="CHEBI:58210"/>
    </ligand>
</feature>
<dbReference type="Gene3D" id="3.20.20.70">
    <property type="entry name" value="Aldolase class I"/>
    <property type="match status" value="1"/>
</dbReference>
<accession>A0AAU8A169</accession>
<dbReference type="CDD" id="cd02801">
    <property type="entry name" value="DUS_like_FMN"/>
    <property type="match status" value="1"/>
</dbReference>
<reference evidence="13" key="1">
    <citation type="submission" date="2022-06" db="EMBL/GenBank/DDBJ databases">
        <title>New Polynucleobacter species.</title>
        <authorList>
            <person name="Hahn M.W."/>
        </authorList>
    </citation>
    <scope>NUCLEOTIDE SEQUENCE</scope>
    <source>
        <strain evidence="13">UK-FUSCHL-C3</strain>
    </source>
</reference>
<dbReference type="GO" id="GO:0017150">
    <property type="term" value="F:tRNA dihydrouridine synthase activity"/>
    <property type="evidence" value="ECO:0007669"/>
    <property type="project" value="InterPro"/>
</dbReference>
<keyword evidence="4 9" id="KW-0288">FMN</keyword>
<feature type="domain" description="DUS-like FMN-binding" evidence="12">
    <location>
        <begin position="8"/>
        <end position="331"/>
    </location>
</feature>
<dbReference type="PANTHER" id="PTHR42907:SF1">
    <property type="entry name" value="FMN-LINKED OXIDOREDUCTASES SUPERFAMILY PROTEIN"/>
    <property type="match status" value="1"/>
</dbReference>
<dbReference type="AlphaFoldDB" id="A0AAU8A169"/>
<feature type="binding site" evidence="11">
    <location>
        <position position="63"/>
    </location>
    <ligand>
        <name>FMN</name>
        <dbReference type="ChEBI" id="CHEBI:58210"/>
    </ligand>
</feature>
<comment type="function">
    <text evidence="9">Catalyzes the synthesis of 5,6-dihydrouridine (D), a modified base found in the D-loop of most tRNAs, via the reduction of the C5-C6 double bond in target uridines.</text>
</comment>
<dbReference type="GO" id="GO:0050660">
    <property type="term" value="F:flavin adenine dinucleotide binding"/>
    <property type="evidence" value="ECO:0007669"/>
    <property type="project" value="InterPro"/>
</dbReference>
<feature type="active site" description="Proton donor" evidence="10">
    <location>
        <position position="93"/>
    </location>
</feature>
<feature type="binding site" evidence="11">
    <location>
        <begin position="236"/>
        <end position="237"/>
    </location>
    <ligand>
        <name>FMN</name>
        <dbReference type="ChEBI" id="CHEBI:58210"/>
    </ligand>
</feature>
<dbReference type="InterPro" id="IPR001269">
    <property type="entry name" value="DUS_fam"/>
</dbReference>
<evidence type="ECO:0000256" key="10">
    <source>
        <dbReference type="PIRSR" id="PIRSR006621-1"/>
    </source>
</evidence>
<protein>
    <recommendedName>
        <fullName evidence="9">tRNA-dihydrouridine synthase</fullName>
        <ecNumber evidence="9">1.3.1.-</ecNumber>
    </recommendedName>
</protein>
<keyword evidence="8 9" id="KW-0560">Oxidoreductase</keyword>
<keyword evidence="11" id="KW-0547">Nucleotide-binding</keyword>
<dbReference type="PANTHER" id="PTHR42907">
    <property type="entry name" value="FMN-LINKED OXIDOREDUCTASES SUPERFAMILY PROTEIN"/>
    <property type="match status" value="1"/>
</dbReference>
<comment type="cofactor">
    <cofactor evidence="1 9 11">
        <name>FMN</name>
        <dbReference type="ChEBI" id="CHEBI:58210"/>
    </cofactor>
</comment>
<dbReference type="PIRSF" id="PIRSF006621">
    <property type="entry name" value="Dus"/>
    <property type="match status" value="1"/>
</dbReference>
<evidence type="ECO:0000256" key="6">
    <source>
        <dbReference type="ARBA" id="ARBA00022857"/>
    </source>
</evidence>
<dbReference type="EMBL" id="CP099959">
    <property type="protein sequence ID" value="XCC57173.1"/>
    <property type="molecule type" value="Genomic_DNA"/>
</dbReference>
<evidence type="ECO:0000256" key="2">
    <source>
        <dbReference type="ARBA" id="ARBA00022555"/>
    </source>
</evidence>
<feature type="binding site" evidence="11">
    <location>
        <begin position="10"/>
        <end position="12"/>
    </location>
    <ligand>
        <name>FMN</name>
        <dbReference type="ChEBI" id="CHEBI:58210"/>
    </ligand>
</feature>
<dbReference type="NCBIfam" id="NF008774">
    <property type="entry name" value="PRK11815.1"/>
    <property type="match status" value="1"/>
</dbReference>
<dbReference type="InterPro" id="IPR013785">
    <property type="entry name" value="Aldolase_TIM"/>
</dbReference>
<evidence type="ECO:0000256" key="9">
    <source>
        <dbReference type="PIRNR" id="PIRNR006621"/>
    </source>
</evidence>
<gene>
    <name evidence="13" type="primary">dusA</name>
    <name evidence="13" type="ORF">NKE59_06670</name>
</gene>
<keyword evidence="5 9" id="KW-0819">tRNA processing</keyword>
<dbReference type="Gene3D" id="1.20.120.1460">
    <property type="match status" value="1"/>
</dbReference>
<evidence type="ECO:0000259" key="12">
    <source>
        <dbReference type="Pfam" id="PF01207"/>
    </source>
</evidence>
<name>A0AAU8A169_9BURK</name>
<evidence type="ECO:0000256" key="3">
    <source>
        <dbReference type="ARBA" id="ARBA00022630"/>
    </source>
</evidence>
<keyword evidence="7" id="KW-0694">RNA-binding</keyword>
<keyword evidence="3 9" id="KW-0285">Flavoprotein</keyword>
<organism evidence="13">
    <name type="scientific">Polynucleobacter sp. UK-FUSCHL-C3</name>
    <dbReference type="NCBI Taxonomy" id="2955208"/>
    <lineage>
        <taxon>Bacteria</taxon>
        <taxon>Pseudomonadati</taxon>
        <taxon>Pseudomonadota</taxon>
        <taxon>Betaproteobacteria</taxon>
        <taxon>Burkholderiales</taxon>
        <taxon>Burkholderiaceae</taxon>
        <taxon>Polynucleobacter</taxon>
    </lineage>
</organism>
<dbReference type="PROSITE" id="PS01136">
    <property type="entry name" value="UPF0034"/>
    <property type="match status" value="1"/>
</dbReference>
<evidence type="ECO:0000313" key="13">
    <source>
        <dbReference type="EMBL" id="XCC57173.1"/>
    </source>
</evidence>
<dbReference type="InterPro" id="IPR035587">
    <property type="entry name" value="DUS-like_FMN-bd"/>
</dbReference>
<sequence>MNKKRLAVAPMMEWTDRHCRSFHRLLTKEAVLYTEMVTSGALLHGDQARHLDYGTIEHLVVLQLGGSEPSDLARCAELAQQWNYDEIDLNCGCPSERVQKGAFGACLMAEPALVAECVRAMRSVYDRPISVKHRLGLDQMDASESKEDYQFVLDFMLAVADAGASQVTIHARNAVLKGLSPKENRTKPALHYEVAKQLRIDTQKSYPHLKVLLNGGLESNEQIANHWQDFDGFMVGRAAYHFPAMLLGWDDLLQSQGSAAGYLFSETEWHRIQIGLVQQTKQWFDDCQERQKPFYLGAITRHIMGLAHGRAGARRWRQRLSDHGALAKVKTKEAIEEFFFEASLELGDWAAFDLNAQIA</sequence>